<evidence type="ECO:0000313" key="2">
    <source>
        <dbReference type="Proteomes" id="UP000636793"/>
    </source>
</evidence>
<organism evidence="1 2">
    <name type="scientific">Flexivirga endophytica</name>
    <dbReference type="NCBI Taxonomy" id="1849103"/>
    <lineage>
        <taxon>Bacteria</taxon>
        <taxon>Bacillati</taxon>
        <taxon>Actinomycetota</taxon>
        <taxon>Actinomycetes</taxon>
        <taxon>Micrococcales</taxon>
        <taxon>Dermacoccaceae</taxon>
        <taxon>Flexivirga</taxon>
    </lineage>
</organism>
<dbReference type="AlphaFoldDB" id="A0A916WPS8"/>
<dbReference type="EMBL" id="BMHI01000001">
    <property type="protein sequence ID" value="GGB18920.1"/>
    <property type="molecule type" value="Genomic_DNA"/>
</dbReference>
<reference evidence="1" key="2">
    <citation type="submission" date="2020-09" db="EMBL/GenBank/DDBJ databases">
        <authorList>
            <person name="Sun Q."/>
            <person name="Zhou Y."/>
        </authorList>
    </citation>
    <scope>NUCLEOTIDE SEQUENCE</scope>
    <source>
        <strain evidence="1">CGMCC 1.15085</strain>
    </source>
</reference>
<keyword evidence="2" id="KW-1185">Reference proteome</keyword>
<dbReference type="Proteomes" id="UP000636793">
    <property type="component" value="Unassembled WGS sequence"/>
</dbReference>
<gene>
    <name evidence="1" type="ORF">GCM10011492_05970</name>
</gene>
<accession>A0A916WPS8</accession>
<proteinExistence type="predicted"/>
<reference evidence="1" key="1">
    <citation type="journal article" date="2014" name="Int. J. Syst. Evol. Microbiol.">
        <title>Complete genome sequence of Corynebacterium casei LMG S-19264T (=DSM 44701T), isolated from a smear-ripened cheese.</title>
        <authorList>
            <consortium name="US DOE Joint Genome Institute (JGI-PGF)"/>
            <person name="Walter F."/>
            <person name="Albersmeier A."/>
            <person name="Kalinowski J."/>
            <person name="Ruckert C."/>
        </authorList>
    </citation>
    <scope>NUCLEOTIDE SEQUENCE</scope>
    <source>
        <strain evidence="1">CGMCC 1.15085</strain>
    </source>
</reference>
<evidence type="ECO:0000313" key="1">
    <source>
        <dbReference type="EMBL" id="GGB18920.1"/>
    </source>
</evidence>
<name>A0A916WPS8_9MICO</name>
<protein>
    <submittedName>
        <fullName evidence="1">Uncharacterized protein</fullName>
    </submittedName>
</protein>
<comment type="caution">
    <text evidence="1">The sequence shown here is derived from an EMBL/GenBank/DDBJ whole genome shotgun (WGS) entry which is preliminary data.</text>
</comment>
<sequence length="89" mass="9165">MIVTVAFAGTEQSPAMVTEEYVPEAISPPVQVSAAAPEGAAAAVPAGSISAPAAARDIAAPNRAFLFMMDSFLDATGVSDRRLGIHLHW</sequence>